<evidence type="ECO:0000313" key="2">
    <source>
        <dbReference type="Proteomes" id="UP000186817"/>
    </source>
</evidence>
<name>A0A1Q9DZV8_SYMMI</name>
<dbReference type="Proteomes" id="UP000186817">
    <property type="component" value="Unassembled WGS sequence"/>
</dbReference>
<organism evidence="1 2">
    <name type="scientific">Symbiodinium microadriaticum</name>
    <name type="common">Dinoflagellate</name>
    <name type="synonym">Zooxanthella microadriatica</name>
    <dbReference type="NCBI Taxonomy" id="2951"/>
    <lineage>
        <taxon>Eukaryota</taxon>
        <taxon>Sar</taxon>
        <taxon>Alveolata</taxon>
        <taxon>Dinophyceae</taxon>
        <taxon>Suessiales</taxon>
        <taxon>Symbiodiniaceae</taxon>
        <taxon>Symbiodinium</taxon>
    </lineage>
</organism>
<dbReference type="AlphaFoldDB" id="A0A1Q9DZV8"/>
<accession>A0A1Q9DZV8</accession>
<keyword evidence="2" id="KW-1185">Reference proteome</keyword>
<evidence type="ECO:0000313" key="1">
    <source>
        <dbReference type="EMBL" id="OLQ00724.1"/>
    </source>
</evidence>
<sequence length="72" mass="7906">MDHFALAARVAMTVERSREVFMKRCRTGEDGRMSVEEPKALLRGLGAFKETMIHDTPSDLGAVSTPSRGLAL</sequence>
<proteinExistence type="predicted"/>
<reference evidence="1 2" key="1">
    <citation type="submission" date="2016-02" db="EMBL/GenBank/DDBJ databases">
        <title>Genome analysis of coral dinoflagellate symbionts highlights evolutionary adaptations to a symbiotic lifestyle.</title>
        <authorList>
            <person name="Aranda M."/>
            <person name="Li Y."/>
            <person name="Liew Y.J."/>
            <person name="Baumgarten S."/>
            <person name="Simakov O."/>
            <person name="Wilson M."/>
            <person name="Piel J."/>
            <person name="Ashoor H."/>
            <person name="Bougouffa S."/>
            <person name="Bajic V.B."/>
            <person name="Ryu T."/>
            <person name="Ravasi T."/>
            <person name="Bayer T."/>
            <person name="Micklem G."/>
            <person name="Kim H."/>
            <person name="Bhak J."/>
            <person name="Lajeunesse T.C."/>
            <person name="Voolstra C.R."/>
        </authorList>
    </citation>
    <scope>NUCLEOTIDE SEQUENCE [LARGE SCALE GENOMIC DNA]</scope>
    <source>
        <strain evidence="1 2">CCMP2467</strain>
    </source>
</reference>
<gene>
    <name evidence="1" type="ORF">AK812_SmicGene16580</name>
</gene>
<comment type="caution">
    <text evidence="1">The sequence shown here is derived from an EMBL/GenBank/DDBJ whole genome shotgun (WGS) entry which is preliminary data.</text>
</comment>
<dbReference type="EMBL" id="LSRX01000318">
    <property type="protein sequence ID" value="OLQ00724.1"/>
    <property type="molecule type" value="Genomic_DNA"/>
</dbReference>
<protein>
    <submittedName>
        <fullName evidence="1">Uncharacterized protein</fullName>
    </submittedName>
</protein>